<protein>
    <submittedName>
        <fullName evidence="2">Alpha/beta hydrolase</fullName>
    </submittedName>
</protein>
<dbReference type="STRING" id="1118060.GCA_000311845_00880"/>
<dbReference type="eggNOG" id="COG2267">
    <property type="taxonomic scope" value="Bacteria"/>
</dbReference>
<dbReference type="Gene3D" id="3.40.50.1820">
    <property type="entry name" value="alpha/beta hydrolase"/>
    <property type="match status" value="1"/>
</dbReference>
<reference evidence="3" key="1">
    <citation type="submission" date="2017-04" db="EMBL/GenBank/DDBJ databases">
        <title>Function of individual gut microbiota members based on whole genome sequencing of pure cultures obtained from chicken caecum.</title>
        <authorList>
            <person name="Medvecky M."/>
            <person name="Cejkova D."/>
            <person name="Polansky O."/>
            <person name="Karasova D."/>
            <person name="Kubasova T."/>
            <person name="Cizek A."/>
            <person name="Rychlik I."/>
        </authorList>
    </citation>
    <scope>NUCLEOTIDE SEQUENCE [LARGE SCALE GENOMIC DNA]</scope>
    <source>
        <strain evidence="3">An70</strain>
    </source>
</reference>
<organism evidence="2 3">
    <name type="scientific">Enorma massiliensis</name>
    <dbReference type="NCBI Taxonomy" id="1472761"/>
    <lineage>
        <taxon>Bacteria</taxon>
        <taxon>Bacillati</taxon>
        <taxon>Actinomycetota</taxon>
        <taxon>Coriobacteriia</taxon>
        <taxon>Coriobacteriales</taxon>
        <taxon>Coriobacteriaceae</taxon>
        <taxon>Enorma</taxon>
    </lineage>
</organism>
<keyword evidence="2" id="KW-0378">Hydrolase</keyword>
<dbReference type="InterPro" id="IPR022742">
    <property type="entry name" value="Hydrolase_4"/>
</dbReference>
<dbReference type="EMBL" id="NFHO01000001">
    <property type="protein sequence ID" value="OUN44568.1"/>
    <property type="molecule type" value="Genomic_DNA"/>
</dbReference>
<name>A0A1Y3UBL5_9ACTN</name>
<evidence type="ECO:0000313" key="2">
    <source>
        <dbReference type="EMBL" id="OUN44568.1"/>
    </source>
</evidence>
<keyword evidence="3" id="KW-1185">Reference proteome</keyword>
<sequence length="325" mass="34867">MRTETLTYPSADGRSTVRALVWAPASSGSAAPRGVVQLVHGMSEHAERYASFAEALCAAGYLVCANDHVGHGRTAAATCDLGHIPLAGGVDILLADVHALRSRVIGRLRAQGVSARIPYIFFGHSLGSFIVRVYLTQHAEGVSAAVVCGTGQQPPALARAGNALCRVLARLRGEHFRSRLIHELVVGAYGRAIKGARTPYDWLSTDPAVVEAYRRDPLCGQMFTVGGYAAVTDLAATSQRRNLVRRIPRGLPLLFIAGSSDPVGDCGRGVRAAAKQYRDLGMVHVDEMIYQGMRHEVLNEPGRAQVYRDVLAWFDAVLGNADGSR</sequence>
<dbReference type="RefSeq" id="WP_087185672.1">
    <property type="nucleotide sequence ID" value="NZ_NFHO01000001.1"/>
</dbReference>
<dbReference type="InterPro" id="IPR029058">
    <property type="entry name" value="AB_hydrolase_fold"/>
</dbReference>
<proteinExistence type="predicted"/>
<comment type="caution">
    <text evidence="2">The sequence shown here is derived from an EMBL/GenBank/DDBJ whole genome shotgun (WGS) entry which is preliminary data.</text>
</comment>
<dbReference type="SUPFAM" id="SSF53474">
    <property type="entry name" value="alpha/beta-Hydrolases"/>
    <property type="match status" value="1"/>
</dbReference>
<dbReference type="PANTHER" id="PTHR11614">
    <property type="entry name" value="PHOSPHOLIPASE-RELATED"/>
    <property type="match status" value="1"/>
</dbReference>
<dbReference type="GO" id="GO:0016787">
    <property type="term" value="F:hydrolase activity"/>
    <property type="evidence" value="ECO:0007669"/>
    <property type="project" value="UniProtKB-KW"/>
</dbReference>
<dbReference type="AlphaFoldDB" id="A0A1Y3UBL5"/>
<dbReference type="InterPro" id="IPR051044">
    <property type="entry name" value="MAG_DAG_Lipase"/>
</dbReference>
<accession>A0A1Y3UBL5</accession>
<feature type="domain" description="Serine aminopeptidase S33" evidence="1">
    <location>
        <begin position="31"/>
        <end position="301"/>
    </location>
</feature>
<evidence type="ECO:0000259" key="1">
    <source>
        <dbReference type="Pfam" id="PF12146"/>
    </source>
</evidence>
<gene>
    <name evidence="2" type="ORF">B5G21_01135</name>
</gene>
<dbReference type="Proteomes" id="UP000196560">
    <property type="component" value="Unassembled WGS sequence"/>
</dbReference>
<evidence type="ECO:0000313" key="3">
    <source>
        <dbReference type="Proteomes" id="UP000196560"/>
    </source>
</evidence>
<dbReference type="Pfam" id="PF12146">
    <property type="entry name" value="Hydrolase_4"/>
    <property type="match status" value="1"/>
</dbReference>